<evidence type="ECO:0000256" key="1">
    <source>
        <dbReference type="SAM" id="MobiDB-lite"/>
    </source>
</evidence>
<feature type="region of interest" description="Disordered" evidence="1">
    <location>
        <begin position="1"/>
        <end position="30"/>
    </location>
</feature>
<dbReference type="EMBL" id="JAADYS010000120">
    <property type="protein sequence ID" value="KAF4472146.1"/>
    <property type="molecule type" value="Genomic_DNA"/>
</dbReference>
<dbReference type="AlphaFoldDB" id="A0A8H4PIR9"/>
<dbReference type="Proteomes" id="UP000554235">
    <property type="component" value="Unassembled WGS sequence"/>
</dbReference>
<sequence length="410" mass="44910">MPPKADKANKAPEGSTGKTAKSTANEKTSLSRLPVLRDETAIREQEASIINCILPQAKNHTVYKDVVDKIKSTSAGKARKWADTTLCKNFSGWVESAADEDRPALVFLLAALAAHECLAGTSVSKFRAEVSRRRLKAWAIEQLEGPRCSTSSETEVSTPKAPPVLQNQTTVKVEEGADAQGASCSAFIRQSIETGGQNVRTTQAHFAPRLRGNDDVPFPSVNGSKRKAVDELNQIPHKHTMLDVERQAIAAQLANEAIGASRTRVVLREVGTQTDDDMFASWAANLASQFTTESMKREFEAVSENTRALAELPKTLQELVEKTVQEAVRRAVGEVAAAQSAQPVETTTWQRPQAWPPQYGLRQHPAQFYESTPEPPIREVAQARAGNNNARLTGLAAAVFPLEFDREYRR</sequence>
<proteinExistence type="predicted"/>
<dbReference type="OrthoDB" id="5081908at2759"/>
<name>A0A8H4PIR9_9HYPO</name>
<feature type="compositionally biased region" description="Basic and acidic residues" evidence="1">
    <location>
        <begin position="1"/>
        <end position="10"/>
    </location>
</feature>
<protein>
    <submittedName>
        <fullName evidence="2">Uncharacterized protein</fullName>
    </submittedName>
</protein>
<gene>
    <name evidence="2" type="ORF">FALBO_944</name>
</gene>
<reference evidence="2 3" key="1">
    <citation type="submission" date="2020-01" db="EMBL/GenBank/DDBJ databases">
        <title>Identification and distribution of gene clusters putatively required for synthesis of sphingolipid metabolism inhibitors in phylogenetically diverse species of the filamentous fungus Fusarium.</title>
        <authorList>
            <person name="Kim H.-S."/>
            <person name="Busman M."/>
            <person name="Brown D.W."/>
            <person name="Divon H."/>
            <person name="Uhlig S."/>
            <person name="Proctor R.H."/>
        </authorList>
    </citation>
    <scope>NUCLEOTIDE SEQUENCE [LARGE SCALE GENOMIC DNA]</scope>
    <source>
        <strain evidence="2 3">NRRL 20459</strain>
    </source>
</reference>
<accession>A0A8H4PIR9</accession>
<evidence type="ECO:0000313" key="2">
    <source>
        <dbReference type="EMBL" id="KAF4472146.1"/>
    </source>
</evidence>
<feature type="compositionally biased region" description="Polar residues" evidence="1">
    <location>
        <begin position="16"/>
        <end position="30"/>
    </location>
</feature>
<organism evidence="2 3">
    <name type="scientific">Fusarium albosuccineum</name>
    <dbReference type="NCBI Taxonomy" id="1237068"/>
    <lineage>
        <taxon>Eukaryota</taxon>
        <taxon>Fungi</taxon>
        <taxon>Dikarya</taxon>
        <taxon>Ascomycota</taxon>
        <taxon>Pezizomycotina</taxon>
        <taxon>Sordariomycetes</taxon>
        <taxon>Hypocreomycetidae</taxon>
        <taxon>Hypocreales</taxon>
        <taxon>Nectriaceae</taxon>
        <taxon>Fusarium</taxon>
        <taxon>Fusarium decemcellulare species complex</taxon>
    </lineage>
</organism>
<comment type="caution">
    <text evidence="2">The sequence shown here is derived from an EMBL/GenBank/DDBJ whole genome shotgun (WGS) entry which is preliminary data.</text>
</comment>
<evidence type="ECO:0000313" key="3">
    <source>
        <dbReference type="Proteomes" id="UP000554235"/>
    </source>
</evidence>
<keyword evidence="3" id="KW-1185">Reference proteome</keyword>